<accession>A0AAV6T4E3</accession>
<dbReference type="AlphaFoldDB" id="A0AAV6T4E3"/>
<protein>
    <submittedName>
        <fullName evidence="1">ATP-dependent zinc metalloprotease YME1L1-like</fullName>
    </submittedName>
</protein>
<proteinExistence type="predicted"/>
<gene>
    <name evidence="1" type="ORF">JOB18_009992</name>
</gene>
<sequence length="61" mass="7113">MVTRFGMCEKESYKRTEALLKSHTKEHKNLAEGLLKYETLDAIEIKMVIEGKTLEKRLTTQ</sequence>
<keyword evidence="1" id="KW-0378">Hydrolase</keyword>
<keyword evidence="2" id="KW-1185">Reference proteome</keyword>
<evidence type="ECO:0000313" key="1">
    <source>
        <dbReference type="EMBL" id="KAG7524296.1"/>
    </source>
</evidence>
<keyword evidence="1" id="KW-0482">Metalloprotease</keyword>
<dbReference type="Proteomes" id="UP000693946">
    <property type="component" value="Linkage Group LG1"/>
</dbReference>
<evidence type="ECO:0000313" key="2">
    <source>
        <dbReference type="Proteomes" id="UP000693946"/>
    </source>
</evidence>
<comment type="caution">
    <text evidence="1">The sequence shown here is derived from an EMBL/GenBank/DDBJ whole genome shotgun (WGS) entry which is preliminary data.</text>
</comment>
<dbReference type="GO" id="GO:0008237">
    <property type="term" value="F:metallopeptidase activity"/>
    <property type="evidence" value="ECO:0007669"/>
    <property type="project" value="UniProtKB-KW"/>
</dbReference>
<reference evidence="1 2" key="1">
    <citation type="journal article" date="2021" name="Sci. Rep.">
        <title>Chromosome anchoring in Senegalese sole (Solea senegalensis) reveals sex-associated markers and genome rearrangements in flatfish.</title>
        <authorList>
            <person name="Guerrero-Cozar I."/>
            <person name="Gomez-Garrido J."/>
            <person name="Berbel C."/>
            <person name="Martinez-Blanch J.F."/>
            <person name="Alioto T."/>
            <person name="Claros M.G."/>
            <person name="Gagnaire P.A."/>
            <person name="Manchado M."/>
        </authorList>
    </citation>
    <scope>NUCLEOTIDE SEQUENCE [LARGE SCALE GENOMIC DNA]</scope>
    <source>
        <strain evidence="1">Sse05_10M</strain>
    </source>
</reference>
<organism evidence="1 2">
    <name type="scientific">Solea senegalensis</name>
    <name type="common">Senegalese sole</name>
    <dbReference type="NCBI Taxonomy" id="28829"/>
    <lineage>
        <taxon>Eukaryota</taxon>
        <taxon>Metazoa</taxon>
        <taxon>Chordata</taxon>
        <taxon>Craniata</taxon>
        <taxon>Vertebrata</taxon>
        <taxon>Euteleostomi</taxon>
        <taxon>Actinopterygii</taxon>
        <taxon>Neopterygii</taxon>
        <taxon>Teleostei</taxon>
        <taxon>Neoteleostei</taxon>
        <taxon>Acanthomorphata</taxon>
        <taxon>Carangaria</taxon>
        <taxon>Pleuronectiformes</taxon>
        <taxon>Pleuronectoidei</taxon>
        <taxon>Soleidae</taxon>
        <taxon>Solea</taxon>
    </lineage>
</organism>
<dbReference type="EMBL" id="JAGKHQ010000001">
    <property type="protein sequence ID" value="KAG7524296.1"/>
    <property type="molecule type" value="Genomic_DNA"/>
</dbReference>
<keyword evidence="1" id="KW-0645">Protease</keyword>
<name>A0AAV6T4E3_SOLSE</name>